<protein>
    <submittedName>
        <fullName evidence="3">PDZ domain-containing protein</fullName>
    </submittedName>
</protein>
<feature type="chain" id="PRO_5047331051" evidence="1">
    <location>
        <begin position="30"/>
        <end position="236"/>
    </location>
</feature>
<evidence type="ECO:0000256" key="1">
    <source>
        <dbReference type="SAM" id="SignalP"/>
    </source>
</evidence>
<proteinExistence type="predicted"/>
<dbReference type="SMART" id="SM00228">
    <property type="entry name" value="PDZ"/>
    <property type="match status" value="1"/>
</dbReference>
<evidence type="ECO:0000259" key="2">
    <source>
        <dbReference type="PROSITE" id="PS50106"/>
    </source>
</evidence>
<accession>A0ABS7PZR9</accession>
<evidence type="ECO:0000313" key="3">
    <source>
        <dbReference type="EMBL" id="MBY8825494.1"/>
    </source>
</evidence>
<dbReference type="Gene3D" id="2.30.42.10">
    <property type="match status" value="1"/>
</dbReference>
<feature type="domain" description="PDZ" evidence="2">
    <location>
        <begin position="145"/>
        <end position="225"/>
    </location>
</feature>
<dbReference type="InterPro" id="IPR036034">
    <property type="entry name" value="PDZ_sf"/>
</dbReference>
<dbReference type="InterPro" id="IPR001478">
    <property type="entry name" value="PDZ"/>
</dbReference>
<name>A0ABS7PZR9_9SPHN</name>
<feature type="signal peptide" evidence="1">
    <location>
        <begin position="1"/>
        <end position="29"/>
    </location>
</feature>
<dbReference type="SUPFAM" id="SSF50156">
    <property type="entry name" value="PDZ domain-like"/>
    <property type="match status" value="1"/>
</dbReference>
<dbReference type="CDD" id="cd00136">
    <property type="entry name" value="PDZ_canonical"/>
    <property type="match status" value="1"/>
</dbReference>
<dbReference type="Proteomes" id="UP000706039">
    <property type="component" value="Unassembled WGS sequence"/>
</dbReference>
<organism evidence="3 4">
    <name type="scientific">Sphingomonas colocasiae</name>
    <dbReference type="NCBI Taxonomy" id="1848973"/>
    <lineage>
        <taxon>Bacteria</taxon>
        <taxon>Pseudomonadati</taxon>
        <taxon>Pseudomonadota</taxon>
        <taxon>Alphaproteobacteria</taxon>
        <taxon>Sphingomonadales</taxon>
        <taxon>Sphingomonadaceae</taxon>
        <taxon>Sphingomonas</taxon>
    </lineage>
</organism>
<evidence type="ECO:0000313" key="4">
    <source>
        <dbReference type="Proteomes" id="UP000706039"/>
    </source>
</evidence>
<sequence>MTFMKLSARRWTSACAIPLAALIAVPAEAKKAPEPPHQYGPAPDWDRYRELGEQAIRAKLLDPESARFEWPSGYKADGLKTSLAGKRFGYVSCGYVNARNGFGGYVGRRQFAVIIDNDSVIDAVVEQSEWSTLPDACKRLGLPPASTMAATAKSSGFGFSVAAHADGAEVAEVRPGSRAEVAGLKSGMVIIQMNGVALQGLGASVVSQLIGAATGTVQLILTDGRVIEIAKADTPS</sequence>
<dbReference type="PROSITE" id="PS50106">
    <property type="entry name" value="PDZ"/>
    <property type="match status" value="1"/>
</dbReference>
<dbReference type="RefSeq" id="WP_222992596.1">
    <property type="nucleotide sequence ID" value="NZ_JAINVV010000012.1"/>
</dbReference>
<keyword evidence="4" id="KW-1185">Reference proteome</keyword>
<gene>
    <name evidence="3" type="ORF">K7G82_24545</name>
</gene>
<reference evidence="3 4" key="1">
    <citation type="submission" date="2021-08" db="EMBL/GenBank/DDBJ databases">
        <authorList>
            <person name="Tuo L."/>
        </authorList>
    </citation>
    <scope>NUCLEOTIDE SEQUENCE [LARGE SCALE GENOMIC DNA]</scope>
    <source>
        <strain evidence="3 4">JCM 31229</strain>
    </source>
</reference>
<comment type="caution">
    <text evidence="3">The sequence shown here is derived from an EMBL/GenBank/DDBJ whole genome shotgun (WGS) entry which is preliminary data.</text>
</comment>
<dbReference type="Pfam" id="PF00595">
    <property type="entry name" value="PDZ"/>
    <property type="match status" value="1"/>
</dbReference>
<keyword evidence="1" id="KW-0732">Signal</keyword>
<dbReference type="EMBL" id="JAINVV010000012">
    <property type="protein sequence ID" value="MBY8825494.1"/>
    <property type="molecule type" value="Genomic_DNA"/>
</dbReference>